<dbReference type="Pfam" id="PF01636">
    <property type="entry name" value="APH"/>
    <property type="match status" value="1"/>
</dbReference>
<dbReference type="STRING" id="590652.BST39_04140"/>
<evidence type="ECO:0000313" key="3">
    <source>
        <dbReference type="Proteomes" id="UP000192513"/>
    </source>
</evidence>
<evidence type="ECO:0000313" key="2">
    <source>
        <dbReference type="EMBL" id="ORB45422.1"/>
    </source>
</evidence>
<dbReference type="Gene3D" id="3.30.200.20">
    <property type="entry name" value="Phosphorylase Kinase, domain 1"/>
    <property type="match status" value="1"/>
</dbReference>
<dbReference type="InterPro" id="IPR011009">
    <property type="entry name" value="Kinase-like_dom_sf"/>
</dbReference>
<dbReference type="InterPro" id="IPR041726">
    <property type="entry name" value="ACAD10_11_N"/>
</dbReference>
<dbReference type="EMBL" id="MVIE01000004">
    <property type="protein sequence ID" value="ORB45422.1"/>
    <property type="molecule type" value="Genomic_DNA"/>
</dbReference>
<proteinExistence type="predicted"/>
<dbReference type="OrthoDB" id="3806873at2"/>
<dbReference type="GO" id="GO:0016740">
    <property type="term" value="F:transferase activity"/>
    <property type="evidence" value="ECO:0007669"/>
    <property type="project" value="UniProtKB-KW"/>
</dbReference>
<comment type="caution">
    <text evidence="2">The sequence shown here is derived from an EMBL/GenBank/DDBJ whole genome shotgun (WGS) entry which is preliminary data.</text>
</comment>
<dbReference type="InterPro" id="IPR051678">
    <property type="entry name" value="AGP_Transferase"/>
</dbReference>
<accession>A0A1X0IEY6</accession>
<feature type="domain" description="Aminoglycoside phosphotransferase" evidence="1">
    <location>
        <begin position="30"/>
        <end position="271"/>
    </location>
</feature>
<dbReference type="PANTHER" id="PTHR21310">
    <property type="entry name" value="AMINOGLYCOSIDE PHOSPHOTRANSFERASE-RELATED-RELATED"/>
    <property type="match status" value="1"/>
</dbReference>
<protein>
    <submittedName>
        <fullName evidence="2">Phosphotransferase</fullName>
    </submittedName>
</protein>
<gene>
    <name evidence="2" type="ORF">BST39_04140</name>
</gene>
<dbReference type="RefSeq" id="WP_083169381.1">
    <property type="nucleotide sequence ID" value="NZ_AP022619.1"/>
</dbReference>
<dbReference type="AlphaFoldDB" id="A0A1X0IEY6"/>
<dbReference type="Proteomes" id="UP000192513">
    <property type="component" value="Unassembled WGS sequence"/>
</dbReference>
<keyword evidence="3" id="KW-1185">Reference proteome</keyword>
<sequence>MASTTTLLDVDRLDSWIGDQLPGCGTPMTAERIGGGTGTANVLFRVARGEHAWVLRRPPAVKNHPTASNTLREWRILQALDGTDVPHPPPVLYCEDAEVLGTEFMLMCVVDGFTPGFELPEPFLGDITLRHGLAMAYVDGLVHLAAVDWRRRGLADLGKPEGFLERQVPRWLAQLERYSTRELPELEFLATWLSANTPTMSPAALIHGDYSPFNVMVAPQPPARLAAIVDWDTGTIGDPLLDIGHLLARWTEPGEDPIITERAGGSAGYPSRQQMADRYANLSGRDLTALPYYQALALFKLAVILEGSHARQVKAGIDPDRTDMGPRVIRLLAGAAEFARGQRK</sequence>
<reference evidence="2 3" key="1">
    <citation type="submission" date="2017-02" db="EMBL/GenBank/DDBJ databases">
        <title>The new phylogeny of genus Mycobacterium.</title>
        <authorList>
            <person name="Tortoli E."/>
            <person name="Trovato A."/>
            <person name="Cirillo D.M."/>
        </authorList>
    </citation>
    <scope>NUCLEOTIDE SEQUENCE [LARGE SCALE GENOMIC DNA]</scope>
    <source>
        <strain evidence="2 3">DSM 45000</strain>
    </source>
</reference>
<dbReference type="InterPro" id="IPR002575">
    <property type="entry name" value="Aminoglycoside_PTrfase"/>
</dbReference>
<dbReference type="PANTHER" id="PTHR21310:SF40">
    <property type="entry name" value="AMINOGLYCOSIDE PHOSPHOTRANSFERASE DOMAIN-CONTAINING PROTEIN-RELATED"/>
    <property type="match status" value="1"/>
</dbReference>
<keyword evidence="2" id="KW-0808">Transferase</keyword>
<evidence type="ECO:0000259" key="1">
    <source>
        <dbReference type="Pfam" id="PF01636"/>
    </source>
</evidence>
<organism evidence="2 3">
    <name type="scientific">Mycobacterium paraseoulense</name>
    <dbReference type="NCBI Taxonomy" id="590652"/>
    <lineage>
        <taxon>Bacteria</taxon>
        <taxon>Bacillati</taxon>
        <taxon>Actinomycetota</taxon>
        <taxon>Actinomycetes</taxon>
        <taxon>Mycobacteriales</taxon>
        <taxon>Mycobacteriaceae</taxon>
        <taxon>Mycobacterium</taxon>
    </lineage>
</organism>
<dbReference type="Gene3D" id="3.90.1200.10">
    <property type="match status" value="1"/>
</dbReference>
<dbReference type="CDD" id="cd05154">
    <property type="entry name" value="ACAD10_11_N-like"/>
    <property type="match status" value="1"/>
</dbReference>
<dbReference type="SUPFAM" id="SSF56112">
    <property type="entry name" value="Protein kinase-like (PK-like)"/>
    <property type="match status" value="1"/>
</dbReference>
<name>A0A1X0IEY6_9MYCO</name>